<sequence>VRNPEPAVLRMISAVARPLRVFAPSQGPYKSSVVGIRLRGEKESWVMLEAIGVACRSDPTFASKIKQTRNNPKARMAVVWGICKSKMTCEADEVKDEDQEAGQPTEVKKGHGGCGHHQPQIRKEGLKLFYNYKKQNDDEKQVSAAEVFSVFRKISGEDLELLGLSEAYARPDWMILTVLPVPPPPVRPSISVDGGVRRSEDDLTYKLAEIIRASGNVRRSEQEGAPPHIVSEYEQLLQYHVATYMDNDIAGVPQAMQ</sequence>
<dbReference type="Proteomes" id="UP000789525">
    <property type="component" value="Unassembled WGS sequence"/>
</dbReference>
<proteinExistence type="predicted"/>
<comment type="caution">
    <text evidence="1">The sequence shown here is derived from an EMBL/GenBank/DDBJ whole genome shotgun (WGS) entry which is preliminary data.</text>
</comment>
<feature type="non-terminal residue" evidence="1">
    <location>
        <position position="1"/>
    </location>
</feature>
<accession>A0ACA9Q784</accession>
<dbReference type="EMBL" id="CAJVPT010046950">
    <property type="protein sequence ID" value="CAG8739122.1"/>
    <property type="molecule type" value="Genomic_DNA"/>
</dbReference>
<evidence type="ECO:0000313" key="1">
    <source>
        <dbReference type="EMBL" id="CAG8739122.1"/>
    </source>
</evidence>
<gene>
    <name evidence="1" type="ORF">ACOLOM_LOCUS12074</name>
</gene>
<reference evidence="1" key="1">
    <citation type="submission" date="2021-06" db="EMBL/GenBank/DDBJ databases">
        <authorList>
            <person name="Kallberg Y."/>
            <person name="Tangrot J."/>
            <person name="Rosling A."/>
        </authorList>
    </citation>
    <scope>NUCLEOTIDE SEQUENCE</scope>
    <source>
        <strain evidence="1">CL356</strain>
    </source>
</reference>
<name>A0ACA9Q784_9GLOM</name>
<feature type="non-terminal residue" evidence="1">
    <location>
        <position position="257"/>
    </location>
</feature>
<organism evidence="1 2">
    <name type="scientific">Acaulospora colombiana</name>
    <dbReference type="NCBI Taxonomy" id="27376"/>
    <lineage>
        <taxon>Eukaryota</taxon>
        <taxon>Fungi</taxon>
        <taxon>Fungi incertae sedis</taxon>
        <taxon>Mucoromycota</taxon>
        <taxon>Glomeromycotina</taxon>
        <taxon>Glomeromycetes</taxon>
        <taxon>Diversisporales</taxon>
        <taxon>Acaulosporaceae</taxon>
        <taxon>Acaulospora</taxon>
    </lineage>
</organism>
<protein>
    <submittedName>
        <fullName evidence="1">5734_t:CDS:1</fullName>
    </submittedName>
</protein>
<keyword evidence="2" id="KW-1185">Reference proteome</keyword>
<evidence type="ECO:0000313" key="2">
    <source>
        <dbReference type="Proteomes" id="UP000789525"/>
    </source>
</evidence>